<keyword evidence="1" id="KW-0812">Transmembrane</keyword>
<dbReference type="Proteomes" id="UP000034366">
    <property type="component" value="Unassembled WGS sequence"/>
</dbReference>
<keyword evidence="1" id="KW-1133">Transmembrane helix</keyword>
<dbReference type="AlphaFoldDB" id="A0A0G0I148"/>
<accession>A0A0G0I148</accession>
<proteinExistence type="predicted"/>
<feature type="transmembrane region" description="Helical" evidence="1">
    <location>
        <begin position="21"/>
        <end position="43"/>
    </location>
</feature>
<reference evidence="2 3" key="1">
    <citation type="journal article" date="2015" name="Nature">
        <title>rRNA introns, odd ribosomes, and small enigmatic genomes across a large radiation of phyla.</title>
        <authorList>
            <person name="Brown C.T."/>
            <person name="Hug L.A."/>
            <person name="Thomas B.C."/>
            <person name="Sharon I."/>
            <person name="Castelle C.J."/>
            <person name="Singh A."/>
            <person name="Wilkins M.J."/>
            <person name="Williams K.H."/>
            <person name="Banfield J.F."/>
        </authorList>
    </citation>
    <scope>NUCLEOTIDE SEQUENCE [LARGE SCALE GENOMIC DNA]</scope>
</reference>
<keyword evidence="1" id="KW-0472">Membrane</keyword>
<comment type="caution">
    <text evidence="2">The sequence shown here is derived from an EMBL/GenBank/DDBJ whole genome shotgun (WGS) entry which is preliminary data.</text>
</comment>
<evidence type="ECO:0000256" key="1">
    <source>
        <dbReference type="SAM" id="Phobius"/>
    </source>
</evidence>
<protein>
    <submittedName>
        <fullName evidence="2">Uncharacterized protein</fullName>
    </submittedName>
</protein>
<organism evidence="2 3">
    <name type="scientific">Candidatus Woesebacteria bacterium GW2011_GWD1_38_10</name>
    <dbReference type="NCBI Taxonomy" id="1618592"/>
    <lineage>
        <taxon>Bacteria</taxon>
        <taxon>Candidatus Woeseibacteriota</taxon>
    </lineage>
</organism>
<sequence length="263" mass="29738">MKNSETNVTTNKPTGFLKNRAILQQILISIILFSFGFFIGYFAKIKNPTKITSVRKPQSQNIQPATTSSSSIPHPTIDYSGLITPTPPPPKTINNIPGWMTYTNVIHKYTVQYPPDWEIDSSQADKEENYRDTICCNTASLIISKGETKWLFYINQLYTGFDAPDECQPSPDKCENIRKNITVLGYPLYRIITRQNSSGKVVEAYFATPKENDSSRPGFGQIGIIDQNANPTNIKYFINYEGPEIEKYLTTLDQISENLQAIE</sequence>
<dbReference type="EMBL" id="LBTW01000037">
    <property type="protein sequence ID" value="KKQ48297.1"/>
    <property type="molecule type" value="Genomic_DNA"/>
</dbReference>
<evidence type="ECO:0000313" key="3">
    <source>
        <dbReference type="Proteomes" id="UP000034366"/>
    </source>
</evidence>
<evidence type="ECO:0000313" key="2">
    <source>
        <dbReference type="EMBL" id="KKQ48297.1"/>
    </source>
</evidence>
<name>A0A0G0I148_9BACT</name>
<gene>
    <name evidence="2" type="ORF">US67_C0037G0008</name>
</gene>